<accession>A6IEA2</accession>
<dbReference type="RGD" id="619858">
    <property type="gene designation" value="Grm8"/>
</dbReference>
<evidence type="ECO:0000313" key="1">
    <source>
        <dbReference type="EMBL" id="EDM15190.1"/>
    </source>
</evidence>
<reference evidence="2" key="1">
    <citation type="submission" date="2005-09" db="EMBL/GenBank/DDBJ databases">
        <authorList>
            <person name="Mural R.J."/>
            <person name="Li P.W."/>
            <person name="Adams M.D."/>
            <person name="Amanatides P.G."/>
            <person name="Baden-Tillson H."/>
            <person name="Barnstead M."/>
            <person name="Chin S.H."/>
            <person name="Dew I."/>
            <person name="Evans C.A."/>
            <person name="Ferriera S."/>
            <person name="Flanigan M."/>
            <person name="Fosler C."/>
            <person name="Glodek A."/>
            <person name="Gu Z."/>
            <person name="Holt R.A."/>
            <person name="Jennings D."/>
            <person name="Kraft C.L."/>
            <person name="Lu F."/>
            <person name="Nguyen T."/>
            <person name="Nusskern D.R."/>
            <person name="Pfannkoch C.M."/>
            <person name="Sitter C."/>
            <person name="Sutton G.G."/>
            <person name="Venter J.C."/>
            <person name="Wang Z."/>
            <person name="Woodage T."/>
            <person name="Zheng X.H."/>
            <person name="Zhong F."/>
        </authorList>
    </citation>
    <scope>NUCLEOTIDE SEQUENCE [LARGE SCALE GENOMIC DNA]</scope>
    <source>
        <strain>BN</strain>
        <strain evidence="2">Sprague-Dawley</strain>
    </source>
</reference>
<organism evidence="1 2">
    <name type="scientific">Rattus norvegicus</name>
    <name type="common">Rat</name>
    <dbReference type="NCBI Taxonomy" id="10116"/>
    <lineage>
        <taxon>Eukaryota</taxon>
        <taxon>Metazoa</taxon>
        <taxon>Chordata</taxon>
        <taxon>Craniata</taxon>
        <taxon>Vertebrata</taxon>
        <taxon>Euteleostomi</taxon>
        <taxon>Mammalia</taxon>
        <taxon>Eutheria</taxon>
        <taxon>Euarchontoglires</taxon>
        <taxon>Glires</taxon>
        <taxon>Rodentia</taxon>
        <taxon>Myomorpha</taxon>
        <taxon>Muroidea</taxon>
        <taxon>Muridae</taxon>
        <taxon>Murinae</taxon>
        <taxon>Rattus</taxon>
    </lineage>
</organism>
<dbReference type="AlphaFoldDB" id="A6IEA2"/>
<evidence type="ECO:0000313" key="2">
    <source>
        <dbReference type="Proteomes" id="UP000234681"/>
    </source>
</evidence>
<name>A6IEA2_RAT</name>
<gene>
    <name evidence="1 3" type="primary">Grm8</name>
    <name evidence="1" type="ORF">rCG_27907</name>
</gene>
<sequence length="35" mass="4046">MAPSEGRCCMFLNIEHETAKNALWEISIDYNQSDQ</sequence>
<protein>
    <submittedName>
        <fullName evidence="1">Glutamate receptor, metabotropic 8, isoform CRA_b</fullName>
    </submittedName>
</protein>
<dbReference type="Proteomes" id="UP000234681">
    <property type="component" value="Chromosome 4"/>
</dbReference>
<keyword evidence="1" id="KW-0675">Receptor</keyword>
<dbReference type="EMBL" id="CH473959">
    <property type="protein sequence ID" value="EDM15190.1"/>
    <property type="molecule type" value="Genomic_DNA"/>
</dbReference>
<proteinExistence type="predicted"/>
<evidence type="ECO:0000313" key="3">
    <source>
        <dbReference type="RGD" id="619858"/>
    </source>
</evidence>